<dbReference type="NCBIfam" id="TIGR00029">
    <property type="entry name" value="S20"/>
    <property type="match status" value="1"/>
</dbReference>
<evidence type="ECO:0000313" key="11">
    <source>
        <dbReference type="Proteomes" id="UP001597460"/>
    </source>
</evidence>
<comment type="caution">
    <text evidence="10">The sequence shown here is derived from an EMBL/GenBank/DDBJ whole genome shotgun (WGS) entry which is preliminary data.</text>
</comment>
<name>A0ABW5JM85_9BACT</name>
<evidence type="ECO:0000256" key="8">
    <source>
        <dbReference type="HAMAP-Rule" id="MF_00500"/>
    </source>
</evidence>
<evidence type="ECO:0000256" key="1">
    <source>
        <dbReference type="ARBA" id="ARBA00003134"/>
    </source>
</evidence>
<dbReference type="InterPro" id="IPR002583">
    <property type="entry name" value="Ribosomal_bS20"/>
</dbReference>
<dbReference type="HAMAP" id="MF_00500">
    <property type="entry name" value="Ribosomal_bS20"/>
    <property type="match status" value="1"/>
</dbReference>
<dbReference type="GO" id="GO:0005840">
    <property type="term" value="C:ribosome"/>
    <property type="evidence" value="ECO:0007669"/>
    <property type="project" value="UniProtKB-KW"/>
</dbReference>
<evidence type="ECO:0000256" key="7">
    <source>
        <dbReference type="ARBA" id="ARBA00035136"/>
    </source>
</evidence>
<dbReference type="Gene3D" id="1.20.58.110">
    <property type="entry name" value="Ribosomal protein S20"/>
    <property type="match status" value="1"/>
</dbReference>
<dbReference type="Pfam" id="PF01649">
    <property type="entry name" value="Ribosomal_S20p"/>
    <property type="match status" value="1"/>
</dbReference>
<protein>
    <recommendedName>
        <fullName evidence="7 8">Small ribosomal subunit protein bS20</fullName>
    </recommendedName>
</protein>
<keyword evidence="3 8" id="KW-0699">rRNA-binding</keyword>
<keyword evidence="4 8" id="KW-0694">RNA-binding</keyword>
<dbReference type="RefSeq" id="WP_390302940.1">
    <property type="nucleotide sequence ID" value="NZ_JBHULI010000025.1"/>
</dbReference>
<evidence type="ECO:0000313" key="10">
    <source>
        <dbReference type="EMBL" id="MFD2533161.1"/>
    </source>
</evidence>
<dbReference type="PANTHER" id="PTHR33398">
    <property type="entry name" value="30S RIBOSOMAL PROTEIN S20"/>
    <property type="match status" value="1"/>
</dbReference>
<feature type="region of interest" description="Disordered" evidence="9">
    <location>
        <begin position="1"/>
        <end position="27"/>
    </location>
</feature>
<evidence type="ECO:0000256" key="5">
    <source>
        <dbReference type="ARBA" id="ARBA00022980"/>
    </source>
</evidence>
<sequence>MPITKQAKKRVRQAEQRRNHNRSRRSKMRTLIKNVYEISDKKEAEKALKDAVSYLDRMSVKGIIHENNAARKKAQLTKYVNNL</sequence>
<organism evidence="10 11">
    <name type="scientific">Gracilimonas halophila</name>
    <dbReference type="NCBI Taxonomy" id="1834464"/>
    <lineage>
        <taxon>Bacteria</taxon>
        <taxon>Pseudomonadati</taxon>
        <taxon>Balneolota</taxon>
        <taxon>Balneolia</taxon>
        <taxon>Balneolales</taxon>
        <taxon>Balneolaceae</taxon>
        <taxon>Gracilimonas</taxon>
    </lineage>
</organism>
<keyword evidence="11" id="KW-1185">Reference proteome</keyword>
<comment type="function">
    <text evidence="1 8">Binds directly to 16S ribosomal RNA.</text>
</comment>
<keyword evidence="5 8" id="KW-0689">Ribosomal protein</keyword>
<proteinExistence type="inferred from homology"/>
<evidence type="ECO:0000256" key="9">
    <source>
        <dbReference type="SAM" id="MobiDB-lite"/>
    </source>
</evidence>
<evidence type="ECO:0000256" key="6">
    <source>
        <dbReference type="ARBA" id="ARBA00023274"/>
    </source>
</evidence>
<dbReference type="SUPFAM" id="SSF46992">
    <property type="entry name" value="Ribosomal protein S20"/>
    <property type="match status" value="1"/>
</dbReference>
<evidence type="ECO:0000256" key="2">
    <source>
        <dbReference type="ARBA" id="ARBA00007634"/>
    </source>
</evidence>
<reference evidence="11" key="1">
    <citation type="journal article" date="2019" name="Int. J. Syst. Evol. Microbiol.">
        <title>The Global Catalogue of Microorganisms (GCM) 10K type strain sequencing project: providing services to taxonomists for standard genome sequencing and annotation.</title>
        <authorList>
            <consortium name="The Broad Institute Genomics Platform"/>
            <consortium name="The Broad Institute Genome Sequencing Center for Infectious Disease"/>
            <person name="Wu L."/>
            <person name="Ma J."/>
        </authorList>
    </citation>
    <scope>NUCLEOTIDE SEQUENCE [LARGE SCALE GENOMIC DNA]</scope>
    <source>
        <strain evidence="11">KCTC 52042</strain>
    </source>
</reference>
<keyword evidence="6 8" id="KW-0687">Ribonucleoprotein</keyword>
<gene>
    <name evidence="8 10" type="primary">rpsT</name>
    <name evidence="10" type="ORF">ACFSVN_11975</name>
</gene>
<dbReference type="Proteomes" id="UP001597460">
    <property type="component" value="Unassembled WGS sequence"/>
</dbReference>
<feature type="compositionally biased region" description="Basic residues" evidence="9">
    <location>
        <begin position="1"/>
        <end position="11"/>
    </location>
</feature>
<dbReference type="InterPro" id="IPR036510">
    <property type="entry name" value="Ribosomal_bS20_sf"/>
</dbReference>
<dbReference type="PANTHER" id="PTHR33398:SF1">
    <property type="entry name" value="SMALL RIBOSOMAL SUBUNIT PROTEIN BS20C"/>
    <property type="match status" value="1"/>
</dbReference>
<dbReference type="EMBL" id="JBHULI010000025">
    <property type="protein sequence ID" value="MFD2533161.1"/>
    <property type="molecule type" value="Genomic_DNA"/>
</dbReference>
<evidence type="ECO:0000256" key="4">
    <source>
        <dbReference type="ARBA" id="ARBA00022884"/>
    </source>
</evidence>
<comment type="similarity">
    <text evidence="2 8">Belongs to the bacterial ribosomal protein bS20 family.</text>
</comment>
<evidence type="ECO:0000256" key="3">
    <source>
        <dbReference type="ARBA" id="ARBA00022730"/>
    </source>
</evidence>
<accession>A0ABW5JM85</accession>